<dbReference type="Proteomes" id="UP000238220">
    <property type="component" value="Unassembled WGS sequence"/>
</dbReference>
<protein>
    <recommendedName>
        <fullName evidence="4">Lipoprotein</fullName>
    </recommendedName>
</protein>
<name>A0A2S5THM3_9GAMM</name>
<keyword evidence="1" id="KW-0732">Signal</keyword>
<keyword evidence="3" id="KW-1185">Reference proteome</keyword>
<sequence length="448" mass="47986">MRHAAITALALLLTACGSGSSAPDTAAPAPLPEPTPETQALALNCSWLLRSDQDLLNLAFPDEAATYWVAALPALPGTRVRIDGEYPKSRYFSFNAYDPALRPTDVITDYQLDPAEGGNPYRSAGAAGGRYVAYLRPGTAPEPREPNTLYAGGIDLLGRAELPNPAWLVLYRIYLAEGSRSGGVPLPRLTLETADGGRTPVAFESCNPLPPEGVPSLLNDLIRQTSNPLPGLPFPLAPEQPQVVRFYGLPETLRQLLSNAVGFPLPLGAITGADTGGGFLSNVDNAYVTSIASRDKGSLYILRGRAPRHARVPSEAPLGAAQLRYWSLCTNEFVSQRYVDCLSDYEVPVDAQGFFTLVVSDPAQKPANATDTNAIAWLPWGSIYPDSVLIYRHMLPSPHFTQAVQNVPYGTPAAEVMGDYLPRIAYCDKATIEAAGSAAQAFETCAAR</sequence>
<gene>
    <name evidence="2" type="ORF">C3942_06705</name>
</gene>
<feature type="chain" id="PRO_5015509302" description="Lipoprotein" evidence="1">
    <location>
        <begin position="27"/>
        <end position="448"/>
    </location>
</feature>
<dbReference type="AlphaFoldDB" id="A0A2S5THM3"/>
<feature type="signal peptide" evidence="1">
    <location>
        <begin position="1"/>
        <end position="26"/>
    </location>
</feature>
<comment type="caution">
    <text evidence="2">The sequence shown here is derived from an EMBL/GenBank/DDBJ whole genome shotgun (WGS) entry which is preliminary data.</text>
</comment>
<proteinExistence type="predicted"/>
<dbReference type="RefSeq" id="WP_104229610.1">
    <property type="nucleotide sequence ID" value="NZ_PSNW01000003.1"/>
</dbReference>
<dbReference type="EMBL" id="PSNW01000003">
    <property type="protein sequence ID" value="PPE74452.1"/>
    <property type="molecule type" value="Genomic_DNA"/>
</dbReference>
<evidence type="ECO:0000313" key="2">
    <source>
        <dbReference type="EMBL" id="PPE74452.1"/>
    </source>
</evidence>
<dbReference type="OrthoDB" id="9146291at2"/>
<evidence type="ECO:0008006" key="4">
    <source>
        <dbReference type="Google" id="ProtNLM"/>
    </source>
</evidence>
<accession>A0A2S5THM3</accession>
<evidence type="ECO:0000313" key="3">
    <source>
        <dbReference type="Proteomes" id="UP000238220"/>
    </source>
</evidence>
<organism evidence="2 3">
    <name type="scientific">Solimonas fluminis</name>
    <dbReference type="NCBI Taxonomy" id="2086571"/>
    <lineage>
        <taxon>Bacteria</taxon>
        <taxon>Pseudomonadati</taxon>
        <taxon>Pseudomonadota</taxon>
        <taxon>Gammaproteobacteria</taxon>
        <taxon>Nevskiales</taxon>
        <taxon>Nevskiaceae</taxon>
        <taxon>Solimonas</taxon>
    </lineage>
</organism>
<reference evidence="2 3" key="1">
    <citation type="submission" date="2018-02" db="EMBL/GenBank/DDBJ databases">
        <title>Genome sequencing of Solimonas sp. HR-BB.</title>
        <authorList>
            <person name="Lee Y."/>
            <person name="Jeon C.O."/>
        </authorList>
    </citation>
    <scope>NUCLEOTIDE SEQUENCE [LARGE SCALE GENOMIC DNA]</scope>
    <source>
        <strain evidence="2 3">HR-BB</strain>
    </source>
</reference>
<evidence type="ECO:0000256" key="1">
    <source>
        <dbReference type="SAM" id="SignalP"/>
    </source>
</evidence>
<dbReference type="PROSITE" id="PS51257">
    <property type="entry name" value="PROKAR_LIPOPROTEIN"/>
    <property type="match status" value="1"/>
</dbReference>